<keyword evidence="1" id="KW-0472">Membrane</keyword>
<dbReference type="Proteomes" id="UP001153737">
    <property type="component" value="Chromosome 4"/>
</dbReference>
<name>A0A9N9X3W9_PHACE</name>
<feature type="transmembrane region" description="Helical" evidence="1">
    <location>
        <begin position="396"/>
        <end position="413"/>
    </location>
</feature>
<sequence length="631" mass="73408">MALKVIFVFSLIFGLVPAITDEEYASMPELFQVDNYDTCMMLGKKAFYCSITYQLEPIDQRNPPNIWRVIKEASASELHYRHDKLHLMACIPQRCPNVRIYNETHPDFHSQLTECYNRKYRTMDLRGNVLEVRCRSNKPLYDIDNMDYIAGAIFTIYIALVLLASAYDYTRKSDPAESTKNTKPPFEKFVTAFSIPTNWNKLKSVPTGEDFDKLKSVQGIRVYMTVLVIMVHTSITFVGVPLINPRFFEQSNDNPDFTTEIPKRGIYLLSFHFMMSSWMLMISMLAKADRNEEITLGFIVKTVIKRYVRFLPSIIVIVGFYATWARHIPFGPFWEGMCEEVNRCRKNWWANILFVQNHVDRYNMCHIVSWFLAVEMQYYIISLFFIMAMVKFRNKIPVVIGIMLMVNIVFAFLDHYRHGYPSTLSGKPEETYRVVFNKKPQWHDHFASYHANAAGSIIGLGFGYFYYKYKNQLLFGKKVTVLLWWISISILMGFVFFSPFLYNIDATEVSSAVWVALSRPCFASAMGLLIIGFSQGIGGFYKWIFEWGPLSILAKLSFTVYIGHTVFQHIRVGLLWSPVHFDYFTFVVYCLADIFAGFILGLWLTLFFEMPSNELANMMFKSKRAVPKKKE</sequence>
<gene>
    <name evidence="4" type="ORF">PHAECO_LOCUS8311</name>
</gene>
<dbReference type="PANTHER" id="PTHR11161">
    <property type="entry name" value="O-ACYLTRANSFERASE"/>
    <property type="match status" value="1"/>
</dbReference>
<feature type="transmembrane region" description="Helical" evidence="1">
    <location>
        <begin position="307"/>
        <end position="324"/>
    </location>
</feature>
<feature type="transmembrane region" description="Helical" evidence="1">
    <location>
        <begin position="264"/>
        <end position="286"/>
    </location>
</feature>
<feature type="transmembrane region" description="Helical" evidence="1">
    <location>
        <begin position="367"/>
        <end position="389"/>
    </location>
</feature>
<feature type="transmembrane region" description="Helical" evidence="1">
    <location>
        <begin position="583"/>
        <end position="608"/>
    </location>
</feature>
<feature type="transmembrane region" description="Helical" evidence="1">
    <location>
        <begin position="479"/>
        <end position="500"/>
    </location>
</feature>
<evidence type="ECO:0000313" key="4">
    <source>
        <dbReference type="EMBL" id="CAG9821311.1"/>
    </source>
</evidence>
<dbReference type="AlphaFoldDB" id="A0A9N9X3W9"/>
<accession>A0A9N9X3W9</accession>
<reference evidence="4" key="2">
    <citation type="submission" date="2022-10" db="EMBL/GenBank/DDBJ databases">
        <authorList>
            <consortium name="ENA_rothamsted_submissions"/>
            <consortium name="culmorum"/>
            <person name="King R."/>
        </authorList>
    </citation>
    <scope>NUCLEOTIDE SEQUENCE</scope>
</reference>
<evidence type="ECO:0000313" key="5">
    <source>
        <dbReference type="Proteomes" id="UP001153737"/>
    </source>
</evidence>
<evidence type="ECO:0000256" key="2">
    <source>
        <dbReference type="SAM" id="SignalP"/>
    </source>
</evidence>
<dbReference type="Pfam" id="PF01757">
    <property type="entry name" value="Acyl_transf_3"/>
    <property type="match status" value="1"/>
</dbReference>
<dbReference type="OrthoDB" id="10265389at2759"/>
<dbReference type="InterPro" id="IPR002656">
    <property type="entry name" value="Acyl_transf_3_dom"/>
</dbReference>
<dbReference type="GO" id="GO:0016747">
    <property type="term" value="F:acyltransferase activity, transferring groups other than amino-acyl groups"/>
    <property type="evidence" value="ECO:0007669"/>
    <property type="project" value="InterPro"/>
</dbReference>
<feature type="domain" description="Acyltransferase 3" evidence="3">
    <location>
        <begin position="216"/>
        <end position="596"/>
    </location>
</feature>
<feature type="transmembrane region" description="Helical" evidence="1">
    <location>
        <begin position="446"/>
        <end position="467"/>
    </location>
</feature>
<keyword evidence="1" id="KW-1133">Transmembrane helix</keyword>
<feature type="transmembrane region" description="Helical" evidence="1">
    <location>
        <begin position="222"/>
        <end position="244"/>
    </location>
</feature>
<organism evidence="4 5">
    <name type="scientific">Phaedon cochleariae</name>
    <name type="common">Mustard beetle</name>
    <dbReference type="NCBI Taxonomy" id="80249"/>
    <lineage>
        <taxon>Eukaryota</taxon>
        <taxon>Metazoa</taxon>
        <taxon>Ecdysozoa</taxon>
        <taxon>Arthropoda</taxon>
        <taxon>Hexapoda</taxon>
        <taxon>Insecta</taxon>
        <taxon>Pterygota</taxon>
        <taxon>Neoptera</taxon>
        <taxon>Endopterygota</taxon>
        <taxon>Coleoptera</taxon>
        <taxon>Polyphaga</taxon>
        <taxon>Cucujiformia</taxon>
        <taxon>Chrysomeloidea</taxon>
        <taxon>Chrysomelidae</taxon>
        <taxon>Chrysomelinae</taxon>
        <taxon>Chrysomelini</taxon>
        <taxon>Phaedon</taxon>
    </lineage>
</organism>
<dbReference type="InterPro" id="IPR052728">
    <property type="entry name" value="O2_lipid_transport_reg"/>
</dbReference>
<dbReference type="PANTHER" id="PTHR11161:SF0">
    <property type="entry name" value="O-ACYLTRANSFERASE LIKE PROTEIN"/>
    <property type="match status" value="1"/>
</dbReference>
<keyword evidence="5" id="KW-1185">Reference proteome</keyword>
<feature type="chain" id="PRO_5040470752" description="Acyltransferase 3 domain-containing protein" evidence="2">
    <location>
        <begin position="19"/>
        <end position="631"/>
    </location>
</feature>
<keyword evidence="2" id="KW-0732">Signal</keyword>
<evidence type="ECO:0000259" key="3">
    <source>
        <dbReference type="Pfam" id="PF01757"/>
    </source>
</evidence>
<proteinExistence type="predicted"/>
<evidence type="ECO:0000256" key="1">
    <source>
        <dbReference type="SAM" id="Phobius"/>
    </source>
</evidence>
<feature type="transmembrane region" description="Helical" evidence="1">
    <location>
        <begin position="543"/>
        <end position="563"/>
    </location>
</feature>
<reference evidence="4" key="1">
    <citation type="submission" date="2022-01" db="EMBL/GenBank/DDBJ databases">
        <authorList>
            <person name="King R."/>
        </authorList>
    </citation>
    <scope>NUCLEOTIDE SEQUENCE</scope>
</reference>
<keyword evidence="1" id="KW-0812">Transmembrane</keyword>
<dbReference type="EMBL" id="OU896710">
    <property type="protein sequence ID" value="CAG9821311.1"/>
    <property type="molecule type" value="Genomic_DNA"/>
</dbReference>
<protein>
    <recommendedName>
        <fullName evidence="3">Acyltransferase 3 domain-containing protein</fullName>
    </recommendedName>
</protein>
<feature type="transmembrane region" description="Helical" evidence="1">
    <location>
        <begin position="148"/>
        <end position="167"/>
    </location>
</feature>
<feature type="signal peptide" evidence="2">
    <location>
        <begin position="1"/>
        <end position="18"/>
    </location>
</feature>